<protein>
    <recommendedName>
        <fullName evidence="2">DUF2817 domain-containing protein</fullName>
    </recommendedName>
</protein>
<name>A0A7S1Z332_9STRA</name>
<evidence type="ECO:0000313" key="1">
    <source>
        <dbReference type="EMBL" id="CAD9326588.1"/>
    </source>
</evidence>
<dbReference type="AlphaFoldDB" id="A0A7S1Z332"/>
<dbReference type="Pfam" id="PF10994">
    <property type="entry name" value="DUF2817"/>
    <property type="match status" value="1"/>
</dbReference>
<gene>
    <name evidence="1" type="ORF">DBRI1063_LOCUS9227</name>
</gene>
<accession>A0A7S1Z332</accession>
<reference evidence="1" key="1">
    <citation type="submission" date="2021-01" db="EMBL/GenBank/DDBJ databases">
        <authorList>
            <person name="Corre E."/>
            <person name="Pelletier E."/>
            <person name="Niang G."/>
            <person name="Scheremetjew M."/>
            <person name="Finn R."/>
            <person name="Kale V."/>
            <person name="Holt S."/>
            <person name="Cochrane G."/>
            <person name="Meng A."/>
            <person name="Brown T."/>
            <person name="Cohen L."/>
        </authorList>
    </citation>
    <scope>NUCLEOTIDE SEQUENCE</scope>
    <source>
        <strain evidence="1">Pop2</strain>
    </source>
</reference>
<organism evidence="1">
    <name type="scientific">Ditylum brightwellii</name>
    <dbReference type="NCBI Taxonomy" id="49249"/>
    <lineage>
        <taxon>Eukaryota</taxon>
        <taxon>Sar</taxon>
        <taxon>Stramenopiles</taxon>
        <taxon>Ochrophyta</taxon>
        <taxon>Bacillariophyta</taxon>
        <taxon>Mediophyceae</taxon>
        <taxon>Lithodesmiophycidae</taxon>
        <taxon>Lithodesmiales</taxon>
        <taxon>Lithodesmiaceae</taxon>
        <taxon>Ditylum</taxon>
    </lineage>
</organism>
<sequence>MKKSLVTGSYHHPRGIFYGGSKLQQSNKLLSTFLQKELDVEQVDRVGLVDVHTGLGPKGFDTIMTHNDEKSSHNDRDVLISILQDNNLDIEKHIAAFGKEISAASGYDDVVGTVKGGIGSLFSNAKEAILLTQEFGTVNPIFVSRALREENAAYWHAPGMRIGAAQRVRGAFYLHNDPQWKADIVTRGADVFWKMFKYLESNEYS</sequence>
<evidence type="ECO:0008006" key="2">
    <source>
        <dbReference type="Google" id="ProtNLM"/>
    </source>
</evidence>
<dbReference type="EMBL" id="HBGN01014417">
    <property type="protein sequence ID" value="CAD9326588.1"/>
    <property type="molecule type" value="Transcribed_RNA"/>
</dbReference>
<proteinExistence type="predicted"/>
<dbReference type="InterPro" id="IPR021259">
    <property type="entry name" value="DUF2817"/>
</dbReference>